<evidence type="ECO:0000313" key="6">
    <source>
        <dbReference type="Proteomes" id="UP001159405"/>
    </source>
</evidence>
<evidence type="ECO:0000259" key="4">
    <source>
        <dbReference type="PROSITE" id="PS50026"/>
    </source>
</evidence>
<dbReference type="InterPro" id="IPR057774">
    <property type="entry name" value="D8C_UMOD/GP2/OIT3-like"/>
</dbReference>
<keyword evidence="6" id="KW-1185">Reference proteome</keyword>
<accession>A0ABN8QP35</accession>
<keyword evidence="3" id="KW-0245">EGF-like domain</keyword>
<evidence type="ECO:0000256" key="3">
    <source>
        <dbReference type="PROSITE-ProRule" id="PRU00076"/>
    </source>
</evidence>
<name>A0ABN8QP35_9CNID</name>
<dbReference type="InterPro" id="IPR000742">
    <property type="entry name" value="EGF"/>
</dbReference>
<proteinExistence type="predicted"/>
<feature type="non-terminal residue" evidence="5">
    <location>
        <position position="1"/>
    </location>
</feature>
<dbReference type="Proteomes" id="UP001159405">
    <property type="component" value="Unassembled WGS sequence"/>
</dbReference>
<sequence>FVFHDSLYLDITLLETLLVDDKFDCSFACVHNKLCISFNLAETSAEKLWCELLPSSIYNNTGKIVLNFKFDHYSIQTSSKPTIIDNPCTNVPCLNNGMCSLISFREATYSGTCLPGYFGDECEISEPFCFFVNSNAPECRDYNILSQPNRHQSFGRGTNSDSNLVPGWYRFQSSSYSRMVDNYNCIPVRKCSSDLTGWLNGEHPTFVDSIVGREVCFHGLLNCCYWTVQIRVRECQGYYVYELNLSPTERFSRHCASA</sequence>
<keyword evidence="2 3" id="KW-1015">Disulfide bond</keyword>
<gene>
    <name evidence="5" type="ORF">PLOB_00007614</name>
</gene>
<dbReference type="SUPFAM" id="SSF57196">
    <property type="entry name" value="EGF/Laminin"/>
    <property type="match status" value="1"/>
</dbReference>
<feature type="domain" description="EGF-like" evidence="4">
    <location>
        <begin position="84"/>
        <end position="123"/>
    </location>
</feature>
<evidence type="ECO:0000256" key="1">
    <source>
        <dbReference type="ARBA" id="ARBA00022729"/>
    </source>
</evidence>
<organism evidence="5 6">
    <name type="scientific">Porites lobata</name>
    <dbReference type="NCBI Taxonomy" id="104759"/>
    <lineage>
        <taxon>Eukaryota</taxon>
        <taxon>Metazoa</taxon>
        <taxon>Cnidaria</taxon>
        <taxon>Anthozoa</taxon>
        <taxon>Hexacorallia</taxon>
        <taxon>Scleractinia</taxon>
        <taxon>Fungiina</taxon>
        <taxon>Poritidae</taxon>
        <taxon>Porites</taxon>
    </lineage>
</organism>
<keyword evidence="1" id="KW-0732">Signal</keyword>
<comment type="caution">
    <text evidence="5">The sequence shown here is derived from an EMBL/GenBank/DDBJ whole genome shotgun (WGS) entry which is preliminary data.</text>
</comment>
<evidence type="ECO:0000256" key="2">
    <source>
        <dbReference type="ARBA" id="ARBA00023157"/>
    </source>
</evidence>
<dbReference type="EMBL" id="CALNXK010000136">
    <property type="protein sequence ID" value="CAH3166332.1"/>
    <property type="molecule type" value="Genomic_DNA"/>
</dbReference>
<protein>
    <recommendedName>
        <fullName evidence="4">EGF-like domain-containing protein</fullName>
    </recommendedName>
</protein>
<feature type="disulfide bond" evidence="3">
    <location>
        <begin position="113"/>
        <end position="122"/>
    </location>
</feature>
<reference evidence="5 6" key="1">
    <citation type="submission" date="2022-05" db="EMBL/GenBank/DDBJ databases">
        <authorList>
            <consortium name="Genoscope - CEA"/>
            <person name="William W."/>
        </authorList>
    </citation>
    <scope>NUCLEOTIDE SEQUENCE [LARGE SCALE GENOMIC DNA]</scope>
</reference>
<dbReference type="Gene3D" id="2.10.25.10">
    <property type="entry name" value="Laminin"/>
    <property type="match status" value="1"/>
</dbReference>
<comment type="caution">
    <text evidence="3">Lacks conserved residue(s) required for the propagation of feature annotation.</text>
</comment>
<dbReference type="PROSITE" id="PS50026">
    <property type="entry name" value="EGF_3"/>
    <property type="match status" value="1"/>
</dbReference>
<dbReference type="Pfam" id="PF23283">
    <property type="entry name" value="D8C_UMOD"/>
    <property type="match status" value="1"/>
</dbReference>
<evidence type="ECO:0000313" key="5">
    <source>
        <dbReference type="EMBL" id="CAH3166332.1"/>
    </source>
</evidence>